<evidence type="ECO:0000313" key="9">
    <source>
        <dbReference type="Proteomes" id="UP000006671"/>
    </source>
</evidence>
<dbReference type="PANTHER" id="PTHR28583">
    <property type="entry name" value="ACID AMIDASE"/>
    <property type="match status" value="1"/>
</dbReference>
<dbReference type="EMBL" id="GG738877">
    <property type="protein sequence ID" value="EFC42753.1"/>
    <property type="molecule type" value="Genomic_DNA"/>
</dbReference>
<dbReference type="InterPro" id="IPR011047">
    <property type="entry name" value="Quinoprotein_ADH-like_sf"/>
</dbReference>
<dbReference type="eggNOG" id="ENOG502QT7H">
    <property type="taxonomic scope" value="Eukaryota"/>
</dbReference>
<evidence type="ECO:0000256" key="1">
    <source>
        <dbReference type="ARBA" id="ARBA00004371"/>
    </source>
</evidence>
<name>D2VJV1_NAEGR</name>
<dbReference type="InterPro" id="IPR029132">
    <property type="entry name" value="CBAH/NAAA_C"/>
</dbReference>
<feature type="region of interest" description="Disordered" evidence="5">
    <location>
        <begin position="665"/>
        <end position="684"/>
    </location>
</feature>
<dbReference type="GO" id="GO:0005764">
    <property type="term" value="C:lysosome"/>
    <property type="evidence" value="ECO:0007669"/>
    <property type="project" value="UniProtKB-SubCell"/>
</dbReference>
<accession>D2VJV1</accession>
<proteinExistence type="predicted"/>
<evidence type="ECO:0000259" key="6">
    <source>
        <dbReference type="Pfam" id="PF02275"/>
    </source>
</evidence>
<evidence type="ECO:0000256" key="5">
    <source>
        <dbReference type="SAM" id="MobiDB-lite"/>
    </source>
</evidence>
<dbReference type="Proteomes" id="UP000006671">
    <property type="component" value="Unassembled WGS sequence"/>
</dbReference>
<comment type="subcellular location">
    <subcellularLocation>
        <location evidence="1">Lysosome</location>
    </subcellularLocation>
</comment>
<dbReference type="GeneID" id="8852922"/>
<dbReference type="PANTHER" id="PTHR28583:SF1">
    <property type="entry name" value="ACID CERAMIDASE"/>
    <property type="match status" value="1"/>
</dbReference>
<dbReference type="VEuPathDB" id="AmoebaDB:NAEGRDRAFT_69171"/>
<evidence type="ECO:0000259" key="7">
    <source>
        <dbReference type="Pfam" id="PF15508"/>
    </source>
</evidence>
<dbReference type="Pfam" id="PF15508">
    <property type="entry name" value="NAAA-beta"/>
    <property type="match status" value="1"/>
</dbReference>
<evidence type="ECO:0000256" key="2">
    <source>
        <dbReference type="ARBA" id="ARBA00011891"/>
    </source>
</evidence>
<dbReference type="EC" id="3.5.1.23" evidence="2"/>
<dbReference type="GO" id="GO:0017040">
    <property type="term" value="F:N-acylsphingosine amidohydrolase activity"/>
    <property type="evidence" value="ECO:0007669"/>
    <property type="project" value="UniProtKB-EC"/>
</dbReference>
<dbReference type="OrthoDB" id="5273684at2759"/>
<dbReference type="SUPFAM" id="SSF50998">
    <property type="entry name" value="Quinoprotein alcohol dehydrogenase-like"/>
    <property type="match status" value="1"/>
</dbReference>
<keyword evidence="4" id="KW-0458">Lysosome</keyword>
<gene>
    <name evidence="8" type="ORF">NAEGRDRAFT_69171</name>
</gene>
<protein>
    <recommendedName>
        <fullName evidence="2">ceramidase</fullName>
        <ecNumber evidence="2">3.5.1.23</ecNumber>
    </recommendedName>
</protein>
<dbReference type="InterPro" id="IPR029130">
    <property type="entry name" value="Acid_ceramidase_N"/>
</dbReference>
<feature type="domain" description="Choloylglycine hydrolase/NAAA C-terminal" evidence="6">
    <location>
        <begin position="844"/>
        <end position="979"/>
    </location>
</feature>
<keyword evidence="9" id="KW-1185">Reference proteome</keyword>
<reference evidence="8 9" key="1">
    <citation type="journal article" date="2010" name="Cell">
        <title>The genome of Naegleria gruberi illuminates early eukaryotic versatility.</title>
        <authorList>
            <person name="Fritz-Laylin L.K."/>
            <person name="Prochnik S.E."/>
            <person name="Ginger M.L."/>
            <person name="Dacks J.B."/>
            <person name="Carpenter M.L."/>
            <person name="Field M.C."/>
            <person name="Kuo A."/>
            <person name="Paredez A."/>
            <person name="Chapman J."/>
            <person name="Pham J."/>
            <person name="Shu S."/>
            <person name="Neupane R."/>
            <person name="Cipriano M."/>
            <person name="Mancuso J."/>
            <person name="Tu H."/>
            <person name="Salamov A."/>
            <person name="Lindquist E."/>
            <person name="Shapiro H."/>
            <person name="Lucas S."/>
            <person name="Grigoriev I.V."/>
            <person name="Cande W.Z."/>
            <person name="Fulton C."/>
            <person name="Rokhsar D.S."/>
            <person name="Dawson S.C."/>
        </authorList>
    </citation>
    <scope>NUCLEOTIDE SEQUENCE [LARGE SCALE GENOMIC DNA]</scope>
    <source>
        <strain evidence="8 9">NEG-M</strain>
    </source>
</reference>
<dbReference type="InParanoid" id="D2VJV1"/>
<sequence>MLEHSTITALSVLSGILSEEGSADDGTLKKQRVDVLFFGHLDGIITAIFHNNTVMNEAYLYEERSYDVWCGRMHSEEICGIVGVPGENTFVSWSKHEIKSGLFNDSREGEVCLKLDMSHHVKGFSIATVLVVERNIHIFTKNGRVLEIGLDTGDLVKQYELVVNTALCVEQVLIMGGSIDEYYILWEGNRISKHNNHGGGKFSQVKFEGGGKISEIDISSDQQTMIATVCKGDERKVCVFDISKLISSNIIDNIKMYSTVNTKTDTGVEVNVMKRVFKINDQKLLRMKWSTDGTCCFIVGDHGSIIAFYTDPHQPEFTLASADCIQFPIHKKFQEQKLQLSAFCDSEEFSDIDIITQNYADNNSELNVKDSLLTTSSFDIFQLGKNDKSVARYIFGHEDGTFSLFSKETPSGPCKPLCTFQPIHSSKIQGFLKVSENRYLSWTKKEIFISDQLFKVVKDLSIHIKGETVVALEFYGTNVYIVTHMSKLKIVELRSDFKFVKCKEISLVTEGLSGLTVKTCQILVNSTKIELLILWNSEKDYSFRTFQNTPNRIQNLDAPINVSLSNKITELGKLDKFLYVKYSGEIDYTFLSISSIPDSLVKGPEFPKVPDASYQYTLYHHVQSGKNYGLTSDKFYSLFDAIRLEITIHDVRRTFKGFNERFNCSNKPKKMSQQPSSSTTSNKKPEIPLVSQVIEIGDVDQDITPLSSMIISDQLFGDDENIDSETSDDHQPTTKPSIFAFTNVPEYEIDLDKPASERWKAIIEDYKDKFPALIAFLEEEMDGVLGGGWKATFAKTFLNMLFNVFTNSGAVYYSQELKAVAEQANLPLGLFAFMQLSYELFACCTSIVKENSDGFPIHVRTMDWSMDFLKSYTVQLNFKKNGTTLFKASSWAGYLGVLTGCRPGAFSVSINFRSTDDGHFGKNILKSITRGWPISFLVRETLTDCATFSHAVQILKNSKLIAPVYITIAGANKGEGAIITRNRETFSSDAYLLKLSDLDQDNETSKMYYLKESKALIQTNAEWWKSLEEIKKNCNILFSSQRLKKANSLLKRMPKDQTTIEKMTGLFTPQNHPLLNETTIYICAMNPSNGDYATILVN</sequence>
<dbReference type="KEGG" id="ngr:NAEGRDRAFT_69171"/>
<dbReference type="RefSeq" id="XP_002675497.1">
    <property type="nucleotide sequence ID" value="XM_002675451.1"/>
</dbReference>
<evidence type="ECO:0000256" key="3">
    <source>
        <dbReference type="ARBA" id="ARBA00022801"/>
    </source>
</evidence>
<organism evidence="9">
    <name type="scientific">Naegleria gruberi</name>
    <name type="common">Amoeba</name>
    <dbReference type="NCBI Taxonomy" id="5762"/>
    <lineage>
        <taxon>Eukaryota</taxon>
        <taxon>Discoba</taxon>
        <taxon>Heterolobosea</taxon>
        <taxon>Tetramitia</taxon>
        <taxon>Eutetramitia</taxon>
        <taxon>Vahlkampfiidae</taxon>
        <taxon>Naegleria</taxon>
    </lineage>
</organism>
<dbReference type="AlphaFoldDB" id="D2VJV1"/>
<dbReference type="Gene3D" id="3.60.60.10">
    <property type="entry name" value="Penicillin V Acylase, Chain A"/>
    <property type="match status" value="1"/>
</dbReference>
<evidence type="ECO:0000256" key="4">
    <source>
        <dbReference type="ARBA" id="ARBA00023228"/>
    </source>
</evidence>
<evidence type="ECO:0000313" key="8">
    <source>
        <dbReference type="EMBL" id="EFC42753.1"/>
    </source>
</evidence>
<dbReference type="Pfam" id="PF02275">
    <property type="entry name" value="CBAH"/>
    <property type="match status" value="1"/>
</dbReference>
<feature type="domain" description="Acid ceramidase N-terminal" evidence="7">
    <location>
        <begin position="743"/>
        <end position="803"/>
    </location>
</feature>
<feature type="compositionally biased region" description="Low complexity" evidence="5">
    <location>
        <begin position="671"/>
        <end position="682"/>
    </location>
</feature>
<keyword evidence="3" id="KW-0378">Hydrolase</keyword>